<dbReference type="InParanoid" id="W7XEW0"/>
<keyword evidence="3" id="KW-1185">Reference proteome</keyword>
<evidence type="ECO:0000256" key="1">
    <source>
        <dbReference type="SAM" id="Phobius"/>
    </source>
</evidence>
<keyword evidence="1 2" id="KW-0812">Transmembrane</keyword>
<evidence type="ECO:0000313" key="2">
    <source>
        <dbReference type="EMBL" id="EWS76307.1"/>
    </source>
</evidence>
<dbReference type="GeneID" id="24436772"/>
<reference evidence="3" key="1">
    <citation type="journal article" date="2006" name="PLoS Biol.">
        <title>Macronuclear genome sequence of the ciliate Tetrahymena thermophila, a model eukaryote.</title>
        <authorList>
            <person name="Eisen J.A."/>
            <person name="Coyne R.S."/>
            <person name="Wu M."/>
            <person name="Wu D."/>
            <person name="Thiagarajan M."/>
            <person name="Wortman J.R."/>
            <person name="Badger J.H."/>
            <person name="Ren Q."/>
            <person name="Amedeo P."/>
            <person name="Jones K.M."/>
            <person name="Tallon L.J."/>
            <person name="Delcher A.L."/>
            <person name="Salzberg S.L."/>
            <person name="Silva J.C."/>
            <person name="Haas B.J."/>
            <person name="Majoros W.H."/>
            <person name="Farzad M."/>
            <person name="Carlton J.M."/>
            <person name="Smith R.K. Jr."/>
            <person name="Garg J."/>
            <person name="Pearlman R.E."/>
            <person name="Karrer K.M."/>
            <person name="Sun L."/>
            <person name="Manning G."/>
            <person name="Elde N.C."/>
            <person name="Turkewitz A.P."/>
            <person name="Asai D.J."/>
            <person name="Wilkes D.E."/>
            <person name="Wang Y."/>
            <person name="Cai H."/>
            <person name="Collins K."/>
            <person name="Stewart B.A."/>
            <person name="Lee S.R."/>
            <person name="Wilamowska K."/>
            <person name="Weinberg Z."/>
            <person name="Ruzzo W.L."/>
            <person name="Wloga D."/>
            <person name="Gaertig J."/>
            <person name="Frankel J."/>
            <person name="Tsao C.-C."/>
            <person name="Gorovsky M.A."/>
            <person name="Keeling P.J."/>
            <person name="Waller R.F."/>
            <person name="Patron N.J."/>
            <person name="Cherry J.M."/>
            <person name="Stover N.A."/>
            <person name="Krieger C.J."/>
            <person name="del Toro C."/>
            <person name="Ryder H.F."/>
            <person name="Williamson S.C."/>
            <person name="Barbeau R.A."/>
            <person name="Hamilton E.P."/>
            <person name="Orias E."/>
        </authorList>
    </citation>
    <scope>NUCLEOTIDE SEQUENCE [LARGE SCALE GENOMIC DNA]</scope>
    <source>
        <strain evidence="3">SB210</strain>
    </source>
</reference>
<dbReference type="Proteomes" id="UP000009168">
    <property type="component" value="Unassembled WGS sequence"/>
</dbReference>
<keyword evidence="1" id="KW-1133">Transmembrane helix</keyword>
<dbReference type="RefSeq" id="XP_012651091.1">
    <property type="nucleotide sequence ID" value="XM_012795637.1"/>
</dbReference>
<dbReference type="KEGG" id="tet:TTHERM_000006109"/>
<dbReference type="AlphaFoldDB" id="W7XEW0"/>
<organism evidence="2 3">
    <name type="scientific">Tetrahymena thermophila (strain SB210)</name>
    <dbReference type="NCBI Taxonomy" id="312017"/>
    <lineage>
        <taxon>Eukaryota</taxon>
        <taxon>Sar</taxon>
        <taxon>Alveolata</taxon>
        <taxon>Ciliophora</taxon>
        <taxon>Intramacronucleata</taxon>
        <taxon>Oligohymenophorea</taxon>
        <taxon>Hymenostomatida</taxon>
        <taxon>Tetrahymenina</taxon>
        <taxon>Tetrahymenidae</taxon>
        <taxon>Tetrahymena</taxon>
    </lineage>
</organism>
<proteinExistence type="predicted"/>
<accession>W7XEW0</accession>
<evidence type="ECO:0000313" key="3">
    <source>
        <dbReference type="Proteomes" id="UP000009168"/>
    </source>
</evidence>
<name>W7XEW0_TETTS</name>
<gene>
    <name evidence="2" type="ORF">TTHERM_000006109</name>
</gene>
<protein>
    <submittedName>
        <fullName evidence="2">Transmembrane protein, putative</fullName>
    </submittedName>
</protein>
<dbReference type="EMBL" id="GG662845">
    <property type="protein sequence ID" value="EWS76307.1"/>
    <property type="molecule type" value="Genomic_DNA"/>
</dbReference>
<sequence length="224" mass="27457">MNLSCLIPHFLVSVFRVYSLARELQIDSRSFLIGAYDFALIFCFTVKEFRFRQSFYTLDLFNLALFYDSLRLSCDFLHLKFYCPYAVCQQSHQDYRLTCRVHLQQDLIQIFIRYFSYHKISFQCPPLLYRGYTLKRCIFQYHPKHYFQHHFLYQLSFFQEHLFPYFLIATRIVALPTHNKLIILLILFNYLKYRKFKFKKLNFDCFVESHELTILNLHFLFLNQ</sequence>
<keyword evidence="1" id="KW-0472">Membrane</keyword>
<feature type="transmembrane region" description="Helical" evidence="1">
    <location>
        <begin position="162"/>
        <end position="191"/>
    </location>
</feature>